<dbReference type="GO" id="GO:0004311">
    <property type="term" value="F:geranylgeranyl diphosphate synthase activity"/>
    <property type="evidence" value="ECO:0007669"/>
    <property type="project" value="InterPro"/>
</dbReference>
<name>A0A679HWI2_9RHOO</name>
<keyword evidence="2" id="KW-1185">Reference proteome</keyword>
<dbReference type="CDD" id="cd00683">
    <property type="entry name" value="Trans_IPPS_HH"/>
    <property type="match status" value="1"/>
</dbReference>
<dbReference type="SFLD" id="SFLDG01018">
    <property type="entry name" value="Squalene/Phytoene_Synthase_Lik"/>
    <property type="match status" value="1"/>
</dbReference>
<dbReference type="InterPro" id="IPR017827">
    <property type="entry name" value="HSQ_synthase_HpnC"/>
</dbReference>
<dbReference type="InterPro" id="IPR033904">
    <property type="entry name" value="Trans_IPPS_HH"/>
</dbReference>
<dbReference type="GO" id="GO:0051996">
    <property type="term" value="F:squalene synthase [NAD(P)H] activity"/>
    <property type="evidence" value="ECO:0007669"/>
    <property type="project" value="InterPro"/>
</dbReference>
<dbReference type="InterPro" id="IPR002060">
    <property type="entry name" value="Squ/phyt_synthse"/>
</dbReference>
<dbReference type="Gene3D" id="1.10.600.10">
    <property type="entry name" value="Farnesyl Diphosphate Synthase"/>
    <property type="match status" value="1"/>
</dbReference>
<organism evidence="1 2">
    <name type="scientific">Fluviibacter phosphoraccumulans</name>
    <dbReference type="NCBI Taxonomy" id="1751046"/>
    <lineage>
        <taxon>Bacteria</taxon>
        <taxon>Pseudomonadati</taxon>
        <taxon>Pseudomonadota</taxon>
        <taxon>Betaproteobacteria</taxon>
        <taxon>Rhodocyclales</taxon>
        <taxon>Fluviibacteraceae</taxon>
        <taxon>Fluviibacter</taxon>
    </lineage>
</organism>
<dbReference type="GO" id="GO:0016114">
    <property type="term" value="P:terpenoid biosynthetic process"/>
    <property type="evidence" value="ECO:0007669"/>
    <property type="project" value="UniProtKB-ARBA"/>
</dbReference>
<dbReference type="SUPFAM" id="SSF48576">
    <property type="entry name" value="Terpenoid synthases"/>
    <property type="match status" value="1"/>
</dbReference>
<dbReference type="InterPro" id="IPR008949">
    <property type="entry name" value="Isoprenoid_synthase_dom_sf"/>
</dbReference>
<dbReference type="SFLD" id="SFLDG01212">
    <property type="entry name" value="Phytoene_synthase_like"/>
    <property type="match status" value="1"/>
</dbReference>
<dbReference type="OrthoDB" id="9807580at2"/>
<evidence type="ECO:0000313" key="1">
    <source>
        <dbReference type="EMBL" id="BBU69233.1"/>
    </source>
</evidence>
<accession>A0A679HWI2</accession>
<dbReference type="RefSeq" id="WP_162050054.1">
    <property type="nucleotide sequence ID" value="NZ_AP019011.1"/>
</dbReference>
<proteinExistence type="predicted"/>
<dbReference type="Proteomes" id="UP000463961">
    <property type="component" value="Chromosome"/>
</dbReference>
<sequence>MSLNATDHYENFPVASLLLPKPLRAPVAAIYRFARSADDIADEGSAMPAERLAKLAAYETALTAIANGRPVAPDLAPIFEPLAYEHCRIGLPLAPCQALLSAFMQDVQQTRYATYADLLDYCIRSANPVGQLMLFLFDADTPQNRQASDAICTALQLTNHWQDIAIDARKGAAGRIYLPQDELSAWGYRDADIISGQAQQQDPTTWSRFMRFQTQRVEALFDEGAALPARLGQQSWRIGQELRLTVSGGRRILAKINAVKGDVYSQRPTLGWRDWLALLIHS</sequence>
<dbReference type="AlphaFoldDB" id="A0A679HWI2"/>
<reference evidence="2" key="1">
    <citation type="submission" date="2020-01" db="EMBL/GenBank/DDBJ databases">
        <title>Phosphoaccumulans saitamaens gen. nov., sp. nov., a polyphosphate accumulating bacterium isolated from surface river water.</title>
        <authorList>
            <person name="Watanabe K."/>
            <person name="Suda W."/>
        </authorList>
    </citation>
    <scope>NUCLEOTIDE SEQUENCE [LARGE SCALE GENOMIC DNA]</scope>
    <source>
        <strain evidence="2">ICHIAU1</strain>
    </source>
</reference>
<dbReference type="PANTHER" id="PTHR31480">
    <property type="entry name" value="BIFUNCTIONAL LYCOPENE CYCLASE/PHYTOENE SYNTHASE"/>
    <property type="match status" value="1"/>
</dbReference>
<dbReference type="NCBIfam" id="TIGR03464">
    <property type="entry name" value="HpnC"/>
    <property type="match status" value="1"/>
</dbReference>
<dbReference type="Pfam" id="PF00494">
    <property type="entry name" value="SQS_PSY"/>
    <property type="match status" value="1"/>
</dbReference>
<dbReference type="InterPro" id="IPR044843">
    <property type="entry name" value="Trans_IPPS_bact-type"/>
</dbReference>
<dbReference type="SFLD" id="SFLDS00005">
    <property type="entry name" value="Isoprenoid_Synthase_Type_I"/>
    <property type="match status" value="1"/>
</dbReference>
<gene>
    <name evidence="1" type="ORF">ICHIAU1_15160</name>
</gene>
<evidence type="ECO:0000313" key="2">
    <source>
        <dbReference type="Proteomes" id="UP000463961"/>
    </source>
</evidence>
<dbReference type="EMBL" id="AP022345">
    <property type="protein sequence ID" value="BBU69233.1"/>
    <property type="molecule type" value="Genomic_DNA"/>
</dbReference>
<protein>
    <submittedName>
        <fullName evidence="1">Squalene synthase HpnC</fullName>
    </submittedName>
</protein>